<evidence type="ECO:0000313" key="3">
    <source>
        <dbReference type="Proteomes" id="UP001310290"/>
    </source>
</evidence>
<sequence length="119" mass="12111">MLHQAALLVTLLGLIAAACAGLRLRRVRPPVALLTDFLLAAVLIRLAAEPSWTTLTITAATGALRMLLNSGLRAGVSARRSDPSAAPESEAAAGAAAAPAAELGRGSGQQQDRGAHPRT</sequence>
<reference evidence="2" key="1">
    <citation type="submission" date="2023-04" db="EMBL/GenBank/DDBJ databases">
        <title>Genomic diversity of scab-causing Streptomyces spp. in the province of Quebec, Canada.</title>
        <authorList>
            <person name="Biessy A."/>
            <person name="Cadieux M."/>
            <person name="Ciotola M."/>
            <person name="Filion M."/>
        </authorList>
    </citation>
    <scope>NUCLEOTIDE SEQUENCE</scope>
    <source>
        <strain evidence="2">B21-115</strain>
    </source>
</reference>
<dbReference type="Proteomes" id="UP001310290">
    <property type="component" value="Unassembled WGS sequence"/>
</dbReference>
<gene>
    <name evidence="2" type="ORF">QBA35_34785</name>
</gene>
<keyword evidence="3" id="KW-1185">Reference proteome</keyword>
<dbReference type="RefSeq" id="WP_334661062.1">
    <property type="nucleotide sequence ID" value="NZ_JARULZ010000002.1"/>
</dbReference>
<evidence type="ECO:0000256" key="1">
    <source>
        <dbReference type="SAM" id="MobiDB-lite"/>
    </source>
</evidence>
<proteinExistence type="predicted"/>
<feature type="compositionally biased region" description="Low complexity" evidence="1">
    <location>
        <begin position="83"/>
        <end position="102"/>
    </location>
</feature>
<feature type="region of interest" description="Disordered" evidence="1">
    <location>
        <begin position="78"/>
        <end position="119"/>
    </location>
</feature>
<protein>
    <recommendedName>
        <fullName evidence="4">DUF1622 domain-containing protein</fullName>
    </recommendedName>
</protein>
<organism evidence="2 3">
    <name type="scientific">Streptomyces bottropensis</name>
    <dbReference type="NCBI Taxonomy" id="42235"/>
    <lineage>
        <taxon>Bacteria</taxon>
        <taxon>Bacillati</taxon>
        <taxon>Actinomycetota</taxon>
        <taxon>Actinomycetes</taxon>
        <taxon>Kitasatosporales</taxon>
        <taxon>Streptomycetaceae</taxon>
        <taxon>Streptomyces</taxon>
    </lineage>
</organism>
<evidence type="ECO:0008006" key="4">
    <source>
        <dbReference type="Google" id="ProtNLM"/>
    </source>
</evidence>
<evidence type="ECO:0000313" key="2">
    <source>
        <dbReference type="EMBL" id="MEH0638405.1"/>
    </source>
</evidence>
<name>A0ABU8AYZ7_9ACTN</name>
<comment type="caution">
    <text evidence="2">The sequence shown here is derived from an EMBL/GenBank/DDBJ whole genome shotgun (WGS) entry which is preliminary data.</text>
</comment>
<dbReference type="EMBL" id="JARULZ010000002">
    <property type="protein sequence ID" value="MEH0638405.1"/>
    <property type="molecule type" value="Genomic_DNA"/>
</dbReference>
<accession>A0ABU8AYZ7</accession>